<keyword evidence="1" id="KW-0805">Transcription regulation</keyword>
<keyword evidence="6" id="KW-1185">Reference proteome</keyword>
<dbReference type="GO" id="GO:0043565">
    <property type="term" value="F:sequence-specific DNA binding"/>
    <property type="evidence" value="ECO:0007669"/>
    <property type="project" value="InterPro"/>
</dbReference>
<evidence type="ECO:0000259" key="4">
    <source>
        <dbReference type="PROSITE" id="PS01124"/>
    </source>
</evidence>
<dbReference type="AlphaFoldDB" id="A0A9E8SNI3"/>
<keyword evidence="3" id="KW-0804">Transcription</keyword>
<evidence type="ECO:0000313" key="5">
    <source>
        <dbReference type="EMBL" id="WAC15288.1"/>
    </source>
</evidence>
<dbReference type="PROSITE" id="PS01124">
    <property type="entry name" value="HTH_ARAC_FAMILY_2"/>
    <property type="match status" value="1"/>
</dbReference>
<dbReference type="InterPro" id="IPR050204">
    <property type="entry name" value="AraC_XylS_family_regulators"/>
</dbReference>
<dbReference type="Pfam" id="PF20240">
    <property type="entry name" value="DUF6597"/>
    <property type="match status" value="1"/>
</dbReference>
<gene>
    <name evidence="5" type="ORF">ON006_15245</name>
</gene>
<name>A0A9E8SNI3_9BACT</name>
<dbReference type="InterPro" id="IPR018060">
    <property type="entry name" value="HTH_AraC"/>
</dbReference>
<accession>A0A9E8SNI3</accession>
<evidence type="ECO:0000256" key="1">
    <source>
        <dbReference type="ARBA" id="ARBA00023015"/>
    </source>
</evidence>
<evidence type="ECO:0000256" key="2">
    <source>
        <dbReference type="ARBA" id="ARBA00023125"/>
    </source>
</evidence>
<dbReference type="Proteomes" id="UP001164653">
    <property type="component" value="Chromosome"/>
</dbReference>
<evidence type="ECO:0000256" key="3">
    <source>
        <dbReference type="ARBA" id="ARBA00023163"/>
    </source>
</evidence>
<reference evidence="5" key="1">
    <citation type="submission" date="2022-11" db="EMBL/GenBank/DDBJ databases">
        <title>Dyadobacter pollutisoli sp. nov., isolated from plastic dumped soil.</title>
        <authorList>
            <person name="Kim J.M."/>
            <person name="Kim K.R."/>
            <person name="Lee J.K."/>
            <person name="Hao L."/>
            <person name="Jeon C.O."/>
        </authorList>
    </citation>
    <scope>NUCLEOTIDE SEQUENCE</scope>
    <source>
        <strain evidence="5">U1</strain>
    </source>
</reference>
<dbReference type="KEGG" id="dpf:ON006_15245"/>
<sequence>MNIQTFKPSLALAPFIKKYLIIESGEELVNRVLPETSLVMAFRFRGNVSYLNDNAQNQLPVSVLSGLRKSGQLISYSKNAANVLVIFKETGAAAFFREPLHELHGISVSLDHFTGFRNISELEEQLAEANDHAQRMQLVEHFLQSKIAYSKPDALILAAVDRIRIANGVVRIKELADALFISQDAFEKRFRRIAGVSPKQFSYIVRMQSIVNGGLTKQTLADTAFQAGYFDQPHFNKDFKLFTGQTPSEFLKSPVQW</sequence>
<dbReference type="InterPro" id="IPR009057">
    <property type="entry name" value="Homeodomain-like_sf"/>
</dbReference>
<dbReference type="GO" id="GO:0003700">
    <property type="term" value="F:DNA-binding transcription factor activity"/>
    <property type="evidence" value="ECO:0007669"/>
    <property type="project" value="InterPro"/>
</dbReference>
<keyword evidence="2" id="KW-0238">DNA-binding</keyword>
<proteinExistence type="predicted"/>
<dbReference type="InterPro" id="IPR046532">
    <property type="entry name" value="DUF6597"/>
</dbReference>
<feature type="domain" description="HTH araC/xylS-type" evidence="4">
    <location>
        <begin position="153"/>
        <end position="253"/>
    </location>
</feature>
<dbReference type="RefSeq" id="WP_244823069.1">
    <property type="nucleotide sequence ID" value="NZ_CP112998.1"/>
</dbReference>
<dbReference type="PANTHER" id="PTHR46796:SF13">
    <property type="entry name" value="HTH-TYPE TRANSCRIPTIONAL ACTIVATOR RHAS"/>
    <property type="match status" value="1"/>
</dbReference>
<dbReference type="SMART" id="SM00342">
    <property type="entry name" value="HTH_ARAC"/>
    <property type="match status" value="1"/>
</dbReference>
<organism evidence="5 6">
    <name type="scientific">Dyadobacter pollutisoli</name>
    <dbReference type="NCBI Taxonomy" id="2910158"/>
    <lineage>
        <taxon>Bacteria</taxon>
        <taxon>Pseudomonadati</taxon>
        <taxon>Bacteroidota</taxon>
        <taxon>Cytophagia</taxon>
        <taxon>Cytophagales</taxon>
        <taxon>Spirosomataceae</taxon>
        <taxon>Dyadobacter</taxon>
    </lineage>
</organism>
<dbReference type="EMBL" id="CP112998">
    <property type="protein sequence ID" value="WAC15288.1"/>
    <property type="molecule type" value="Genomic_DNA"/>
</dbReference>
<dbReference type="PANTHER" id="PTHR46796">
    <property type="entry name" value="HTH-TYPE TRANSCRIPTIONAL ACTIVATOR RHAS-RELATED"/>
    <property type="match status" value="1"/>
</dbReference>
<dbReference type="SUPFAM" id="SSF46689">
    <property type="entry name" value="Homeodomain-like"/>
    <property type="match status" value="1"/>
</dbReference>
<dbReference type="Pfam" id="PF12833">
    <property type="entry name" value="HTH_18"/>
    <property type="match status" value="1"/>
</dbReference>
<dbReference type="Gene3D" id="1.10.10.60">
    <property type="entry name" value="Homeodomain-like"/>
    <property type="match status" value="1"/>
</dbReference>
<protein>
    <submittedName>
        <fullName evidence="5">Helix-turn-helix transcriptional regulator</fullName>
    </submittedName>
</protein>
<evidence type="ECO:0000313" key="6">
    <source>
        <dbReference type="Proteomes" id="UP001164653"/>
    </source>
</evidence>